<sequence>MGYCGLDFGTSNSTLGVVDDGQARLLPLEGEETTLPSALFFDFAAKREEFGRAAIQIYAEGADGRLMRSLKSVLGTDLIDMETQLDRRRIRFRDVLKTLLTEIKRRAEEQAGRPLTQVVHGRPVHFVDGDDAADRRAETALAEIARDIGYTDISFQFEPIAAALDYERQVNAEEIALIADIGGGTSDFSIVRIGPDRREAADRGQDILASTGVRIGGTDFDRLLSLHGVMPHLGYQSPMKRAGLLAPNSYFNDLATWSKINFLYAPKVMAELRQVLRESAKPDLIGRLIHVVEEHLGHRVAMTVERTKIRLSATATQMNANGPGGSDPSGSDIVVEIPFDFIERGLTIPFTVPGFATATTPLTDGIAGMIRKALGDSGLTRDKIDAVFLTGGSTLLPNVRASILAELPEARVVEGDKFGSVGLGLTLEAHRRYR</sequence>
<dbReference type="InterPro" id="IPR043129">
    <property type="entry name" value="ATPase_NBD"/>
</dbReference>
<dbReference type="GO" id="GO:0005524">
    <property type="term" value="F:ATP binding"/>
    <property type="evidence" value="ECO:0007669"/>
    <property type="project" value="UniProtKB-KW"/>
</dbReference>
<dbReference type="SUPFAM" id="SSF53067">
    <property type="entry name" value="Actin-like ATPase domain"/>
    <property type="match status" value="2"/>
</dbReference>
<dbReference type="PANTHER" id="PTHR19375">
    <property type="entry name" value="HEAT SHOCK PROTEIN 70KDA"/>
    <property type="match status" value="1"/>
</dbReference>
<dbReference type="InterPro" id="IPR042054">
    <property type="entry name" value="YegD-like"/>
</dbReference>
<dbReference type="RefSeq" id="WP_145748564.1">
    <property type="nucleotide sequence ID" value="NZ_VITN01000002.1"/>
</dbReference>
<dbReference type="Pfam" id="PF00012">
    <property type="entry name" value="HSP70"/>
    <property type="match status" value="1"/>
</dbReference>
<proteinExistence type="predicted"/>
<dbReference type="EMBL" id="VITN01000002">
    <property type="protein sequence ID" value="TWB23339.1"/>
    <property type="molecule type" value="Genomic_DNA"/>
</dbReference>
<dbReference type="CDD" id="cd10231">
    <property type="entry name" value="ASKHA_NBD_HSP70_YegD-like"/>
    <property type="match status" value="1"/>
</dbReference>
<reference evidence="3 4" key="1">
    <citation type="submission" date="2019-06" db="EMBL/GenBank/DDBJ databases">
        <title>Genomic Encyclopedia of Type Strains, Phase IV (KMG-V): Genome sequencing to study the core and pangenomes of soil and plant-associated prokaryotes.</title>
        <authorList>
            <person name="Whitman W."/>
        </authorList>
    </citation>
    <scope>NUCLEOTIDE SEQUENCE [LARGE SCALE GENOMIC DNA]</scope>
    <source>
        <strain evidence="3 4">BR 11880</strain>
    </source>
</reference>
<dbReference type="Proteomes" id="UP000319859">
    <property type="component" value="Unassembled WGS sequence"/>
</dbReference>
<evidence type="ECO:0000256" key="1">
    <source>
        <dbReference type="ARBA" id="ARBA00022741"/>
    </source>
</evidence>
<name>A0A560FNY7_9PROT</name>
<gene>
    <name evidence="3" type="ORF">FBZ89_10292</name>
</gene>
<organism evidence="3 4">
    <name type="scientific">Nitrospirillum amazonense</name>
    <dbReference type="NCBI Taxonomy" id="28077"/>
    <lineage>
        <taxon>Bacteria</taxon>
        <taxon>Pseudomonadati</taxon>
        <taxon>Pseudomonadota</taxon>
        <taxon>Alphaproteobacteria</taxon>
        <taxon>Rhodospirillales</taxon>
        <taxon>Azospirillaceae</taxon>
        <taxon>Nitrospirillum</taxon>
    </lineage>
</organism>
<accession>A0A560FNY7</accession>
<dbReference type="InterPro" id="IPR013126">
    <property type="entry name" value="Hsp_70_fam"/>
</dbReference>
<dbReference type="Gene3D" id="3.30.420.40">
    <property type="match status" value="3"/>
</dbReference>
<dbReference type="Gene3D" id="3.90.640.10">
    <property type="entry name" value="Actin, Chain A, domain 4"/>
    <property type="match status" value="2"/>
</dbReference>
<dbReference type="AlphaFoldDB" id="A0A560FNY7"/>
<dbReference type="OrthoDB" id="9807934at2"/>
<evidence type="ECO:0000313" key="3">
    <source>
        <dbReference type="EMBL" id="TWB23339.1"/>
    </source>
</evidence>
<keyword evidence="1" id="KW-0547">Nucleotide-binding</keyword>
<evidence type="ECO:0000313" key="4">
    <source>
        <dbReference type="Proteomes" id="UP000319859"/>
    </source>
</evidence>
<comment type="caution">
    <text evidence="3">The sequence shown here is derived from an EMBL/GenBank/DDBJ whole genome shotgun (WGS) entry which is preliminary data.</text>
</comment>
<dbReference type="GO" id="GO:0140662">
    <property type="term" value="F:ATP-dependent protein folding chaperone"/>
    <property type="evidence" value="ECO:0007669"/>
    <property type="project" value="InterPro"/>
</dbReference>
<protein>
    <submittedName>
        <fullName evidence="3">Putative chaperone protein</fullName>
    </submittedName>
</protein>
<keyword evidence="2" id="KW-0067">ATP-binding</keyword>
<evidence type="ECO:0000256" key="2">
    <source>
        <dbReference type="ARBA" id="ARBA00022840"/>
    </source>
</evidence>